<dbReference type="Pfam" id="PF03703">
    <property type="entry name" value="bPH_2"/>
    <property type="match status" value="1"/>
</dbReference>
<proteinExistence type="predicted"/>
<keyword evidence="1" id="KW-1133">Transmembrane helix</keyword>
<dbReference type="Proteomes" id="UP001626536">
    <property type="component" value="Plasmid pRX1"/>
</dbReference>
<keyword evidence="3" id="KW-0614">Plasmid</keyword>
<dbReference type="PANTHER" id="PTHR37938:SF1">
    <property type="entry name" value="BLL0215 PROTEIN"/>
    <property type="match status" value="1"/>
</dbReference>
<dbReference type="EMBL" id="CP136863">
    <property type="protein sequence ID" value="WOJ91805.1"/>
    <property type="molecule type" value="Genomic_DNA"/>
</dbReference>
<reference evidence="3 4" key="1">
    <citation type="submission" date="2023-10" db="EMBL/GenBank/DDBJ databases">
        <title>Novel methanotroph of the genus Methylocapsa from a subarctic wetland.</title>
        <authorList>
            <person name="Belova S.E."/>
            <person name="Oshkin I.Y."/>
            <person name="Miroshnikov K."/>
            <person name="Dedysh S.N."/>
        </authorList>
    </citation>
    <scope>NUCLEOTIDE SEQUENCE [LARGE SCALE GENOMIC DNA]</scope>
    <source>
        <strain evidence="3 4">RX1</strain>
        <plasmid evidence="3 4">pRX1</plasmid>
    </source>
</reference>
<keyword evidence="1" id="KW-0472">Membrane</keyword>
<gene>
    <name evidence="3" type="ORF">RZS28_18935</name>
</gene>
<protein>
    <submittedName>
        <fullName evidence="3">PH domain-containing protein</fullName>
    </submittedName>
</protein>
<evidence type="ECO:0000313" key="3">
    <source>
        <dbReference type="EMBL" id="WOJ91805.1"/>
    </source>
</evidence>
<organism evidence="3 4">
    <name type="scientific">Methylocapsa polymorpha</name>
    <dbReference type="NCBI Taxonomy" id="3080828"/>
    <lineage>
        <taxon>Bacteria</taxon>
        <taxon>Pseudomonadati</taxon>
        <taxon>Pseudomonadota</taxon>
        <taxon>Alphaproteobacteria</taxon>
        <taxon>Hyphomicrobiales</taxon>
        <taxon>Beijerinckiaceae</taxon>
        <taxon>Methylocapsa</taxon>
    </lineage>
</organism>
<feature type="domain" description="YdbS-like PH" evidence="2">
    <location>
        <begin position="76"/>
        <end position="142"/>
    </location>
</feature>
<keyword evidence="4" id="KW-1185">Reference proteome</keyword>
<sequence>MDYVDSILEPGETVRYRTSVSGTIYIPSILLAFCSLAVLIAGVNNRESIEISWFFAIIFAIAAIGAFLPAWFRRSTTEIAVTDRRIVLKRGFIRRHTIELNMQKVESVDIDQTLIGRLFNFGDVTIRGVGSSNETLRMIHAPLKLRTKVDVG</sequence>
<keyword evidence="1" id="KW-0812">Transmembrane</keyword>
<dbReference type="InterPro" id="IPR005182">
    <property type="entry name" value="YdbS-like_PH"/>
</dbReference>
<feature type="transmembrane region" description="Helical" evidence="1">
    <location>
        <begin position="24"/>
        <end position="44"/>
    </location>
</feature>
<dbReference type="RefSeq" id="WP_318655232.1">
    <property type="nucleotide sequence ID" value="NZ_CP136863.1"/>
</dbReference>
<accession>A0ABZ0HY80</accession>
<geneLocation type="plasmid" evidence="3 4">
    <name>pRX1</name>
</geneLocation>
<dbReference type="PANTHER" id="PTHR37938">
    <property type="entry name" value="BLL0215 PROTEIN"/>
    <property type="match status" value="1"/>
</dbReference>
<evidence type="ECO:0000313" key="4">
    <source>
        <dbReference type="Proteomes" id="UP001626536"/>
    </source>
</evidence>
<evidence type="ECO:0000259" key="2">
    <source>
        <dbReference type="Pfam" id="PF03703"/>
    </source>
</evidence>
<name>A0ABZ0HY80_9HYPH</name>
<evidence type="ECO:0000256" key="1">
    <source>
        <dbReference type="SAM" id="Phobius"/>
    </source>
</evidence>
<feature type="transmembrane region" description="Helical" evidence="1">
    <location>
        <begin position="51"/>
        <end position="72"/>
    </location>
</feature>